<dbReference type="Gene3D" id="1.10.287.1120">
    <property type="entry name" value="Bipartite methylase S protein"/>
    <property type="match status" value="1"/>
</dbReference>
<proteinExistence type="predicted"/>
<keyword evidence="4" id="KW-1185">Reference proteome</keyword>
<dbReference type="SUPFAM" id="SSF116734">
    <property type="entry name" value="DNA methylase specificity domain"/>
    <property type="match status" value="1"/>
</dbReference>
<sequence length="39" mass="4687">MQAYDKYKDSGVEWLGEIPEHWEVKRIKNFTNVYNVLVS</sequence>
<keyword evidence="2" id="KW-0238">DNA-binding</keyword>
<evidence type="ECO:0000313" key="4">
    <source>
        <dbReference type="Proteomes" id="UP000199577"/>
    </source>
</evidence>
<dbReference type="GO" id="GO:0003677">
    <property type="term" value="F:DNA binding"/>
    <property type="evidence" value="ECO:0007669"/>
    <property type="project" value="UniProtKB-KW"/>
</dbReference>
<accession>A0A1I1LXS9</accession>
<organism evidence="3 4">
    <name type="scientific">Parapedobacter composti</name>
    <dbReference type="NCBI Taxonomy" id="623281"/>
    <lineage>
        <taxon>Bacteria</taxon>
        <taxon>Pseudomonadati</taxon>
        <taxon>Bacteroidota</taxon>
        <taxon>Sphingobacteriia</taxon>
        <taxon>Sphingobacteriales</taxon>
        <taxon>Sphingobacteriaceae</taxon>
        <taxon>Parapedobacter</taxon>
    </lineage>
</organism>
<dbReference type="EMBL" id="FOLL01000025">
    <property type="protein sequence ID" value="SFC77696.1"/>
    <property type="molecule type" value="Genomic_DNA"/>
</dbReference>
<protein>
    <submittedName>
        <fullName evidence="3">Type I restriction enzyme, S subunit</fullName>
    </submittedName>
</protein>
<dbReference type="Gene3D" id="3.90.220.20">
    <property type="entry name" value="DNA methylase specificity domains"/>
    <property type="match status" value="1"/>
</dbReference>
<dbReference type="GO" id="GO:0009307">
    <property type="term" value="P:DNA restriction-modification system"/>
    <property type="evidence" value="ECO:0007669"/>
    <property type="project" value="UniProtKB-KW"/>
</dbReference>
<evidence type="ECO:0000256" key="1">
    <source>
        <dbReference type="ARBA" id="ARBA00022747"/>
    </source>
</evidence>
<dbReference type="InterPro" id="IPR044946">
    <property type="entry name" value="Restrct_endonuc_typeI_TRD_sf"/>
</dbReference>
<dbReference type="Proteomes" id="UP000199577">
    <property type="component" value="Unassembled WGS sequence"/>
</dbReference>
<reference evidence="3 4" key="1">
    <citation type="submission" date="2016-10" db="EMBL/GenBank/DDBJ databases">
        <authorList>
            <person name="de Groot N.N."/>
        </authorList>
    </citation>
    <scope>NUCLEOTIDE SEQUENCE [LARGE SCALE GENOMIC DNA]</scope>
    <source>
        <strain evidence="3 4">DSM 22900</strain>
    </source>
</reference>
<keyword evidence="1" id="KW-0680">Restriction system</keyword>
<dbReference type="STRING" id="623281.SAMN05421747_1257"/>
<dbReference type="AlphaFoldDB" id="A0A1I1LXS9"/>
<name>A0A1I1LXS9_9SPHI</name>
<evidence type="ECO:0000313" key="3">
    <source>
        <dbReference type="EMBL" id="SFC77696.1"/>
    </source>
</evidence>
<gene>
    <name evidence="3" type="ORF">SAMN05421747_1257</name>
</gene>
<evidence type="ECO:0000256" key="2">
    <source>
        <dbReference type="ARBA" id="ARBA00023125"/>
    </source>
</evidence>